<evidence type="ECO:0000313" key="3">
    <source>
        <dbReference type="EMBL" id="MFC4737267.1"/>
    </source>
</evidence>
<reference evidence="4" key="1">
    <citation type="journal article" date="2019" name="Int. J. Syst. Evol. Microbiol.">
        <title>The Global Catalogue of Microorganisms (GCM) 10K type strain sequencing project: providing services to taxonomists for standard genome sequencing and annotation.</title>
        <authorList>
            <consortium name="The Broad Institute Genomics Platform"/>
            <consortium name="The Broad Institute Genome Sequencing Center for Infectious Disease"/>
            <person name="Wu L."/>
            <person name="Ma J."/>
        </authorList>
    </citation>
    <scope>NUCLEOTIDE SEQUENCE [LARGE SCALE GENOMIC DNA]</scope>
    <source>
        <strain evidence="4">JCM 12165</strain>
    </source>
</reference>
<feature type="region of interest" description="Disordered" evidence="1">
    <location>
        <begin position="212"/>
        <end position="247"/>
    </location>
</feature>
<dbReference type="SMART" id="SM00287">
    <property type="entry name" value="SH3b"/>
    <property type="match status" value="1"/>
</dbReference>
<dbReference type="Pfam" id="PF16976">
    <property type="entry name" value="RcpC"/>
    <property type="match status" value="1"/>
</dbReference>
<dbReference type="Gene3D" id="2.30.30.40">
    <property type="entry name" value="SH3 Domains"/>
    <property type="match status" value="1"/>
</dbReference>
<dbReference type="SMART" id="SM00858">
    <property type="entry name" value="SAF"/>
    <property type="match status" value="1"/>
</dbReference>
<dbReference type="Proteomes" id="UP001595896">
    <property type="component" value="Unassembled WGS sequence"/>
</dbReference>
<sequence>MMKAKRILLLAVLAGLITTGLFYMYVNEAAGSQPDPPVMTKVTAAAVDIDQYTELKEDMLTVKQVPEEDVHPEAVANPEEIIGRFAAAPIREGELVMYHRLDGEGLESDYVSKKLSSGSRAISISVDFVRSVSNLIEPEDTVDIVLSEEKEAGPIETTMLLENVRVLAVGERMVETNEEEGTEDEYHAVTFELKPEEALSVIQASERGSLQLALHSKRDQPDEEDEADDMEKEEAAEAEAAEEEAETEAFVVPVVERALVRSGPSLDEDVITAVDKDEELPYLDEEAKDEEGRTWYYVALPEEEEGWISSRIARKETD</sequence>
<dbReference type="CDD" id="cd11614">
    <property type="entry name" value="SAF_CpaB_FlgA_like"/>
    <property type="match status" value="1"/>
</dbReference>
<dbReference type="EMBL" id="JBHSGK010000013">
    <property type="protein sequence ID" value="MFC4737267.1"/>
    <property type="molecule type" value="Genomic_DNA"/>
</dbReference>
<dbReference type="InterPro" id="IPR003646">
    <property type="entry name" value="SH3-like_bac-type"/>
</dbReference>
<accession>A0ABV9NVE2</accession>
<name>A0ABV9NVE2_9BACI</name>
<keyword evidence="4" id="KW-1185">Reference proteome</keyword>
<feature type="domain" description="SH3b" evidence="2">
    <location>
        <begin position="246"/>
        <end position="317"/>
    </location>
</feature>
<dbReference type="Gene3D" id="3.90.1210.10">
    <property type="entry name" value="Antifreeze-like/N-acetylneuraminic acid synthase C-terminal domain"/>
    <property type="match status" value="1"/>
</dbReference>
<feature type="compositionally biased region" description="Acidic residues" evidence="1">
    <location>
        <begin position="221"/>
        <end position="247"/>
    </location>
</feature>
<protein>
    <submittedName>
        <fullName evidence="3">Flp pilus assembly protein CpaB</fullName>
    </submittedName>
</protein>
<dbReference type="Pfam" id="PF08666">
    <property type="entry name" value="SAF"/>
    <property type="match status" value="1"/>
</dbReference>
<dbReference type="PROSITE" id="PS51781">
    <property type="entry name" value="SH3B"/>
    <property type="match status" value="1"/>
</dbReference>
<evidence type="ECO:0000313" key="4">
    <source>
        <dbReference type="Proteomes" id="UP001595896"/>
    </source>
</evidence>
<dbReference type="Pfam" id="PF08239">
    <property type="entry name" value="SH3_3"/>
    <property type="match status" value="1"/>
</dbReference>
<gene>
    <name evidence="3" type="primary">cpaB</name>
    <name evidence="3" type="ORF">ACFO4L_11760</name>
</gene>
<evidence type="ECO:0000259" key="2">
    <source>
        <dbReference type="PROSITE" id="PS51781"/>
    </source>
</evidence>
<dbReference type="InterPro" id="IPR017592">
    <property type="entry name" value="Pilus_assmbl_Flp-typ_CpaB"/>
</dbReference>
<dbReference type="RefSeq" id="WP_377909869.1">
    <property type="nucleotide sequence ID" value="NZ_JBHSGK010000013.1"/>
</dbReference>
<organism evidence="3 4">
    <name type="scientific">Bacillus daqingensis</name>
    <dbReference type="NCBI Taxonomy" id="872396"/>
    <lineage>
        <taxon>Bacteria</taxon>
        <taxon>Bacillati</taxon>
        <taxon>Bacillota</taxon>
        <taxon>Bacilli</taxon>
        <taxon>Bacillales</taxon>
        <taxon>Bacillaceae</taxon>
        <taxon>Bacillus</taxon>
    </lineage>
</organism>
<proteinExistence type="predicted"/>
<comment type="caution">
    <text evidence="3">The sequence shown here is derived from an EMBL/GenBank/DDBJ whole genome shotgun (WGS) entry which is preliminary data.</text>
</comment>
<dbReference type="InterPro" id="IPR031571">
    <property type="entry name" value="RcpC_dom"/>
</dbReference>
<dbReference type="InterPro" id="IPR013974">
    <property type="entry name" value="SAF"/>
</dbReference>
<dbReference type="NCBIfam" id="TIGR03177">
    <property type="entry name" value="pilus_cpaB"/>
    <property type="match status" value="1"/>
</dbReference>
<evidence type="ECO:0000256" key="1">
    <source>
        <dbReference type="SAM" id="MobiDB-lite"/>
    </source>
</evidence>